<evidence type="ECO:0000313" key="3">
    <source>
        <dbReference type="EMBL" id="MFB9838727.1"/>
    </source>
</evidence>
<dbReference type="EMBL" id="JBHLZP010000565">
    <property type="protein sequence ID" value="MFB9838727.1"/>
    <property type="molecule type" value="Genomic_DNA"/>
</dbReference>
<dbReference type="InterPro" id="IPR056785">
    <property type="entry name" value="YkcA/B-like_C"/>
</dbReference>
<protein>
    <submittedName>
        <fullName evidence="3">Glycosyl transferase</fullName>
    </submittedName>
</protein>
<dbReference type="Pfam" id="PF24878">
    <property type="entry name" value="YkcB_C"/>
    <property type="match status" value="1"/>
</dbReference>
<evidence type="ECO:0000259" key="2">
    <source>
        <dbReference type="Pfam" id="PF24878"/>
    </source>
</evidence>
<gene>
    <name evidence="3" type="ORF">ACFFNX_41925</name>
</gene>
<comment type="caution">
    <text evidence="3">The sequence shown here is derived from an EMBL/GenBank/DDBJ whole genome shotgun (WGS) entry which is preliminary data.</text>
</comment>
<organism evidence="3 4">
    <name type="scientific">Actinoallomurus acaciae</name>
    <dbReference type="NCBI Taxonomy" id="502577"/>
    <lineage>
        <taxon>Bacteria</taxon>
        <taxon>Bacillati</taxon>
        <taxon>Actinomycetota</taxon>
        <taxon>Actinomycetes</taxon>
        <taxon>Streptosporangiales</taxon>
        <taxon>Thermomonosporaceae</taxon>
        <taxon>Actinoallomurus</taxon>
    </lineage>
</organism>
<dbReference type="Proteomes" id="UP001589627">
    <property type="component" value="Unassembled WGS sequence"/>
</dbReference>
<keyword evidence="4" id="KW-1185">Reference proteome</keyword>
<feature type="compositionally biased region" description="Gly residues" evidence="1">
    <location>
        <begin position="1"/>
        <end position="23"/>
    </location>
</feature>
<sequence length="143" mass="14283">GGGMPSGGGQGGRMRRGGMGGPGALLDAPAPGAALTALLKQNAGRYTWAAAAVGSNSAAGYQLATGAPVMALGGFNGTDPSPTLARFQRYVREKKVHYFIATSTPMGGGRGSSGSDDAQQIAAWVAKTYTAKTVDGTTVYDLG</sequence>
<feature type="region of interest" description="Disordered" evidence="1">
    <location>
        <begin position="1"/>
        <end position="25"/>
    </location>
</feature>
<reference evidence="3 4" key="1">
    <citation type="submission" date="2024-09" db="EMBL/GenBank/DDBJ databases">
        <authorList>
            <person name="Sun Q."/>
            <person name="Mori K."/>
        </authorList>
    </citation>
    <scope>NUCLEOTIDE SEQUENCE [LARGE SCALE GENOMIC DNA]</scope>
    <source>
        <strain evidence="3 4">TBRC 0563</strain>
    </source>
</reference>
<proteinExistence type="predicted"/>
<dbReference type="GO" id="GO:0016740">
    <property type="term" value="F:transferase activity"/>
    <property type="evidence" value="ECO:0007669"/>
    <property type="project" value="UniProtKB-KW"/>
</dbReference>
<feature type="non-terminal residue" evidence="3">
    <location>
        <position position="1"/>
    </location>
</feature>
<feature type="domain" description="Putative mannosyltransferase YkcA/B-like C-terminal" evidence="2">
    <location>
        <begin position="35"/>
        <end position="127"/>
    </location>
</feature>
<keyword evidence="3" id="KW-0808">Transferase</keyword>
<name>A0ABV5YXL5_9ACTN</name>
<accession>A0ABV5YXL5</accession>
<evidence type="ECO:0000256" key="1">
    <source>
        <dbReference type="SAM" id="MobiDB-lite"/>
    </source>
</evidence>
<evidence type="ECO:0000313" key="4">
    <source>
        <dbReference type="Proteomes" id="UP001589627"/>
    </source>
</evidence>